<reference evidence="1 2" key="1">
    <citation type="submission" date="2014-06" db="EMBL/GenBank/DDBJ databases">
        <title>Draft genome sequence of iron oxidizing acidophile Leptospirillum ferriphilum DSM14647.</title>
        <authorList>
            <person name="Cardenas J.P."/>
            <person name="Lazcano M."/>
            <person name="Ossandon F.J."/>
            <person name="Corbett M."/>
            <person name="Holmes D.S."/>
            <person name="Watkin E."/>
        </authorList>
    </citation>
    <scope>NUCLEOTIDE SEQUENCE [LARGE SCALE GENOMIC DNA]</scope>
    <source>
        <strain evidence="1 2">DSM 14647</strain>
    </source>
</reference>
<organism evidence="1 2">
    <name type="scientific">Leptospirillum ferriphilum</name>
    <dbReference type="NCBI Taxonomy" id="178606"/>
    <lineage>
        <taxon>Bacteria</taxon>
        <taxon>Pseudomonadati</taxon>
        <taxon>Nitrospirota</taxon>
        <taxon>Nitrospiria</taxon>
        <taxon>Nitrospirales</taxon>
        <taxon>Nitrospiraceae</taxon>
        <taxon>Leptospirillum</taxon>
    </lineage>
</organism>
<sequence length="49" mass="5638">MIEFFSGEGVCKTGKRAIVLFRKTFHPSASEIVVKTIMDFLKQYGLRKE</sequence>
<protein>
    <submittedName>
        <fullName evidence="1">Uncharacterized protein</fullName>
    </submittedName>
</protein>
<evidence type="ECO:0000313" key="1">
    <source>
        <dbReference type="EMBL" id="KGA92591.1"/>
    </source>
</evidence>
<name>A0A094YHD8_9BACT</name>
<dbReference type="EMBL" id="JPGK01000014">
    <property type="protein sequence ID" value="KGA92591.1"/>
    <property type="molecule type" value="Genomic_DNA"/>
</dbReference>
<dbReference type="PATRIC" id="fig|178606.4.peg.2635"/>
<comment type="caution">
    <text evidence="1">The sequence shown here is derived from an EMBL/GenBank/DDBJ whole genome shotgun (WGS) entry which is preliminary data.</text>
</comment>
<dbReference type="RefSeq" id="WP_014961454.1">
    <property type="nucleotide sequence ID" value="NZ_JPGK01000014.1"/>
</dbReference>
<proteinExistence type="predicted"/>
<evidence type="ECO:0000313" key="2">
    <source>
        <dbReference type="Proteomes" id="UP000029452"/>
    </source>
</evidence>
<dbReference type="Proteomes" id="UP000029452">
    <property type="component" value="Unassembled WGS sequence"/>
</dbReference>
<dbReference type="AlphaFoldDB" id="A0A094YHD8"/>
<gene>
    <name evidence="1" type="ORF">LptCag_1735</name>
</gene>
<accession>A0A094YHD8</accession>